<dbReference type="SUPFAM" id="SSF143422">
    <property type="entry name" value="Transposase IS200-like"/>
    <property type="match status" value="1"/>
</dbReference>
<reference evidence="2" key="1">
    <citation type="journal article" date="2014" name="Int. J. Syst. Evol. Microbiol.">
        <title>Complete genome sequence of Corynebacterium casei LMG S-19264T (=DSM 44701T), isolated from a smear-ripened cheese.</title>
        <authorList>
            <consortium name="US DOE Joint Genome Institute (JGI-PGF)"/>
            <person name="Walter F."/>
            <person name="Albersmeier A."/>
            <person name="Kalinowski J."/>
            <person name="Ruckert C."/>
        </authorList>
    </citation>
    <scope>NUCLEOTIDE SEQUENCE</scope>
    <source>
        <strain evidence="2">CGMCC 1.15958</strain>
    </source>
</reference>
<feature type="domain" description="Transposase IS200-like" evidence="1">
    <location>
        <begin position="25"/>
        <end position="139"/>
    </location>
</feature>
<gene>
    <name evidence="2" type="ORF">GCM10011514_18690</name>
</gene>
<dbReference type="Pfam" id="PF01797">
    <property type="entry name" value="Y1_Tnp"/>
    <property type="match status" value="1"/>
</dbReference>
<evidence type="ECO:0000313" key="3">
    <source>
        <dbReference type="Proteomes" id="UP000609064"/>
    </source>
</evidence>
<dbReference type="Gene3D" id="3.30.70.1290">
    <property type="entry name" value="Transposase IS200-like"/>
    <property type="match status" value="1"/>
</dbReference>
<dbReference type="NCBIfam" id="NF033573">
    <property type="entry name" value="transpos_IS200"/>
    <property type="match status" value="1"/>
</dbReference>
<accession>A0A917DPS7</accession>
<name>A0A917DPS7_9BACT</name>
<proteinExistence type="predicted"/>
<protein>
    <submittedName>
        <fullName evidence="2">Transposase</fullName>
    </submittedName>
</protein>
<dbReference type="Proteomes" id="UP000609064">
    <property type="component" value="Unassembled WGS sequence"/>
</dbReference>
<comment type="caution">
    <text evidence="2">The sequence shown here is derived from an EMBL/GenBank/DDBJ whole genome shotgun (WGS) entry which is preliminary data.</text>
</comment>
<dbReference type="GO" id="GO:0006313">
    <property type="term" value="P:DNA transposition"/>
    <property type="evidence" value="ECO:0007669"/>
    <property type="project" value="InterPro"/>
</dbReference>
<evidence type="ECO:0000313" key="2">
    <source>
        <dbReference type="EMBL" id="GGD54773.1"/>
    </source>
</evidence>
<dbReference type="GO" id="GO:0003677">
    <property type="term" value="F:DNA binding"/>
    <property type="evidence" value="ECO:0007669"/>
    <property type="project" value="InterPro"/>
</dbReference>
<dbReference type="EMBL" id="BMKK01000003">
    <property type="protein sequence ID" value="GGD54773.1"/>
    <property type="molecule type" value="Genomic_DNA"/>
</dbReference>
<dbReference type="PANTHER" id="PTHR33360">
    <property type="entry name" value="TRANSPOSASE FOR INSERTION SEQUENCE ELEMENT IS200"/>
    <property type="match status" value="1"/>
</dbReference>
<dbReference type="AlphaFoldDB" id="A0A917DPS7"/>
<reference evidence="2" key="2">
    <citation type="submission" date="2020-09" db="EMBL/GenBank/DDBJ databases">
        <authorList>
            <person name="Sun Q."/>
            <person name="Zhou Y."/>
        </authorList>
    </citation>
    <scope>NUCLEOTIDE SEQUENCE</scope>
    <source>
        <strain evidence="2">CGMCC 1.15958</strain>
    </source>
</reference>
<keyword evidence="3" id="KW-1185">Reference proteome</keyword>
<dbReference type="PANTHER" id="PTHR33360:SF2">
    <property type="entry name" value="TRANSPOSASE FOR INSERTION SEQUENCE ELEMENT IS200"/>
    <property type="match status" value="1"/>
</dbReference>
<dbReference type="SMART" id="SM01321">
    <property type="entry name" value="Y1_Tnp"/>
    <property type="match status" value="1"/>
</dbReference>
<sequence length="169" mass="19905">MKIVENVNENKLTLKGSNIREMGTFTQTFYQIVFSTKYRKKTLSKDERPELFKSIWGILKNNKCHLYRINGVEDHIHIITSLHPSVALSNLVKDIKLGSTSFIKEKKIFPNFGGWQDGYSAFTYSIEAKDNLIEYVKNQEEHHKETTFKEELIELLNEHRIEFDDKYLD</sequence>
<evidence type="ECO:0000259" key="1">
    <source>
        <dbReference type="SMART" id="SM01321"/>
    </source>
</evidence>
<organism evidence="2 3">
    <name type="scientific">Emticicia aquatilis</name>
    <dbReference type="NCBI Taxonomy" id="1537369"/>
    <lineage>
        <taxon>Bacteria</taxon>
        <taxon>Pseudomonadati</taxon>
        <taxon>Bacteroidota</taxon>
        <taxon>Cytophagia</taxon>
        <taxon>Cytophagales</taxon>
        <taxon>Leadbetterellaceae</taxon>
        <taxon>Emticicia</taxon>
    </lineage>
</organism>
<dbReference type="InterPro" id="IPR036515">
    <property type="entry name" value="Transposase_17_sf"/>
</dbReference>
<dbReference type="InterPro" id="IPR002686">
    <property type="entry name" value="Transposase_17"/>
</dbReference>
<dbReference type="GO" id="GO:0004803">
    <property type="term" value="F:transposase activity"/>
    <property type="evidence" value="ECO:0007669"/>
    <property type="project" value="InterPro"/>
</dbReference>